<sequence>MKKASPVLRLSKQRVMIEHTAYQVTPFDKNNETDQE</sequence>
<name>A0ABY6T779_9GAMM</name>
<organism evidence="1 2">
    <name type="scientific">Legionella cherrii</name>
    <dbReference type="NCBI Taxonomy" id="28084"/>
    <lineage>
        <taxon>Bacteria</taxon>
        <taxon>Pseudomonadati</taxon>
        <taxon>Pseudomonadota</taxon>
        <taxon>Gammaproteobacteria</taxon>
        <taxon>Legionellales</taxon>
        <taxon>Legionellaceae</taxon>
        <taxon>Legionella</taxon>
    </lineage>
</organism>
<dbReference type="EMBL" id="LR134173">
    <property type="protein sequence ID" value="VEB37494.1"/>
    <property type="molecule type" value="Genomic_DNA"/>
</dbReference>
<evidence type="ECO:0000313" key="1">
    <source>
        <dbReference type="EMBL" id="VEB37494.1"/>
    </source>
</evidence>
<reference evidence="1 2" key="1">
    <citation type="submission" date="2018-12" db="EMBL/GenBank/DDBJ databases">
        <authorList>
            <consortium name="Pathogen Informatics"/>
        </authorList>
    </citation>
    <scope>NUCLEOTIDE SEQUENCE [LARGE SCALE GENOMIC DNA]</scope>
    <source>
        <strain evidence="1 2">NCTC11976</strain>
    </source>
</reference>
<accession>A0ABY6T779</accession>
<keyword evidence="2" id="KW-1185">Reference proteome</keyword>
<evidence type="ECO:0000313" key="2">
    <source>
        <dbReference type="Proteomes" id="UP000277577"/>
    </source>
</evidence>
<gene>
    <name evidence="1" type="ORF">NCTC11976_02245</name>
</gene>
<proteinExistence type="predicted"/>
<dbReference type="Proteomes" id="UP000277577">
    <property type="component" value="Chromosome"/>
</dbReference>
<protein>
    <submittedName>
        <fullName evidence="1">Uncharacterized protein</fullName>
    </submittedName>
</protein>